<name>K1SYI8_9ZZZZ</name>
<dbReference type="AlphaFoldDB" id="K1SYI8"/>
<evidence type="ECO:0000259" key="1">
    <source>
        <dbReference type="Pfam" id="PF00078"/>
    </source>
</evidence>
<dbReference type="InterPro" id="IPR000477">
    <property type="entry name" value="RT_dom"/>
</dbReference>
<accession>K1SYI8</accession>
<comment type="caution">
    <text evidence="2">The sequence shown here is derived from an EMBL/GenBank/DDBJ whole genome shotgun (WGS) entry which is preliminary data.</text>
</comment>
<gene>
    <name evidence="2" type="ORF">LEA_12869</name>
</gene>
<reference evidence="2" key="1">
    <citation type="journal article" date="2013" name="Environ. Microbiol.">
        <title>Microbiota from the distal guts of lean and obese adolescents exhibit partial functional redundancy besides clear differences in community structure.</title>
        <authorList>
            <person name="Ferrer M."/>
            <person name="Ruiz A."/>
            <person name="Lanza F."/>
            <person name="Haange S.B."/>
            <person name="Oberbach A."/>
            <person name="Till H."/>
            <person name="Bargiela R."/>
            <person name="Campoy C."/>
            <person name="Segura M.T."/>
            <person name="Richter M."/>
            <person name="von Bergen M."/>
            <person name="Seifert J."/>
            <person name="Suarez A."/>
        </authorList>
    </citation>
    <scope>NUCLEOTIDE SEQUENCE</scope>
</reference>
<sequence length="162" mass="18820">MRSPEQVLKALNKHGKVSDYKFERLYRILFNEEMFHVAYQRIYAKPGNMTPGTDGKTINRMSLQRINKVIASLRDESYKPNPAKRIYIPKKNGKKRPLGIPSFEDKLVQEVVRMILEAVYEEVFANTSHGFRPNRSCHTALTHIQKTFTGTKWFVEGDIKGF</sequence>
<feature type="non-terminal residue" evidence="2">
    <location>
        <position position="162"/>
    </location>
</feature>
<dbReference type="PANTHER" id="PTHR34047">
    <property type="entry name" value="NUCLEAR INTRON MATURASE 1, MITOCHONDRIAL-RELATED"/>
    <property type="match status" value="1"/>
</dbReference>
<dbReference type="SUPFAM" id="SSF56672">
    <property type="entry name" value="DNA/RNA polymerases"/>
    <property type="match status" value="1"/>
</dbReference>
<dbReference type="InterPro" id="IPR051083">
    <property type="entry name" value="GrpII_Intron_Splice-Mob/Def"/>
</dbReference>
<keyword evidence="2" id="KW-0548">Nucleotidyltransferase</keyword>
<keyword evidence="2" id="KW-0808">Transferase</keyword>
<dbReference type="PANTHER" id="PTHR34047:SF8">
    <property type="entry name" value="PROTEIN YKFC"/>
    <property type="match status" value="1"/>
</dbReference>
<feature type="domain" description="Reverse transcriptase" evidence="1">
    <location>
        <begin position="88"/>
        <end position="161"/>
    </location>
</feature>
<organism evidence="2">
    <name type="scientific">human gut metagenome</name>
    <dbReference type="NCBI Taxonomy" id="408170"/>
    <lineage>
        <taxon>unclassified sequences</taxon>
        <taxon>metagenomes</taxon>
        <taxon>organismal metagenomes</taxon>
    </lineage>
</organism>
<dbReference type="Pfam" id="PF00078">
    <property type="entry name" value="RVT_1"/>
    <property type="match status" value="1"/>
</dbReference>
<keyword evidence="2" id="KW-0695">RNA-directed DNA polymerase</keyword>
<dbReference type="CDD" id="cd01651">
    <property type="entry name" value="RT_G2_intron"/>
    <property type="match status" value="1"/>
</dbReference>
<protein>
    <submittedName>
        <fullName evidence="2">RNA-directed DNA polymerase</fullName>
        <ecNumber evidence="2">2.7.7.49</ecNumber>
    </submittedName>
</protein>
<dbReference type="InterPro" id="IPR043502">
    <property type="entry name" value="DNA/RNA_pol_sf"/>
</dbReference>
<dbReference type="GO" id="GO:0003964">
    <property type="term" value="F:RNA-directed DNA polymerase activity"/>
    <property type="evidence" value="ECO:0007669"/>
    <property type="project" value="UniProtKB-KW"/>
</dbReference>
<proteinExistence type="predicted"/>
<dbReference type="EC" id="2.7.7.49" evidence="2"/>
<evidence type="ECO:0000313" key="2">
    <source>
        <dbReference type="EMBL" id="EKC60424.1"/>
    </source>
</evidence>
<dbReference type="EMBL" id="AJWY01008721">
    <property type="protein sequence ID" value="EKC60424.1"/>
    <property type="molecule type" value="Genomic_DNA"/>
</dbReference>